<gene>
    <name evidence="1" type="ORF">ATEG_00452</name>
</gene>
<reference evidence="2" key="1">
    <citation type="submission" date="2005-09" db="EMBL/GenBank/DDBJ databases">
        <title>Annotation of the Aspergillus terreus NIH2624 genome.</title>
        <authorList>
            <person name="Birren B.W."/>
            <person name="Lander E.S."/>
            <person name="Galagan J.E."/>
            <person name="Nusbaum C."/>
            <person name="Devon K."/>
            <person name="Henn M."/>
            <person name="Ma L.-J."/>
            <person name="Jaffe D.B."/>
            <person name="Butler J."/>
            <person name="Alvarez P."/>
            <person name="Gnerre S."/>
            <person name="Grabherr M."/>
            <person name="Kleber M."/>
            <person name="Mauceli E.W."/>
            <person name="Brockman W."/>
            <person name="Rounsley S."/>
            <person name="Young S.K."/>
            <person name="LaButti K."/>
            <person name="Pushparaj V."/>
            <person name="DeCaprio D."/>
            <person name="Crawford M."/>
            <person name="Koehrsen M."/>
            <person name="Engels R."/>
            <person name="Montgomery P."/>
            <person name="Pearson M."/>
            <person name="Howarth C."/>
            <person name="Larson L."/>
            <person name="Luoma S."/>
            <person name="White J."/>
            <person name="Alvarado L."/>
            <person name="Kodira C.D."/>
            <person name="Zeng Q."/>
            <person name="Oleary S."/>
            <person name="Yandava C."/>
            <person name="Denning D.W."/>
            <person name="Nierman W.C."/>
            <person name="Milne T."/>
            <person name="Madden K."/>
        </authorList>
    </citation>
    <scope>NUCLEOTIDE SEQUENCE [LARGE SCALE GENOMIC DNA]</scope>
    <source>
        <strain evidence="2">NIH 2624 / FGSC A1156</strain>
    </source>
</reference>
<sequence length="156" mass="16767">MVQDAGWTTTGSSSEEYEITFEIAPPTEVRPKSPFPLPVIAAVRSLPRTSTVGSGQQLVAHASLRDETGSTVAPGLTGSLTSSVRSRSGNTASGYGRFDPLLITQPGRYRLRIMLGIASVDGMMTKNYVGSDIITVHDEAGNQRPSTYLYSMTVRR</sequence>
<proteinExistence type="predicted"/>
<evidence type="ECO:0000313" key="1">
    <source>
        <dbReference type="EMBL" id="EAU39098.1"/>
    </source>
</evidence>
<dbReference type="OrthoDB" id="4493718at2759"/>
<dbReference type="AlphaFoldDB" id="Q0D0T2"/>
<organism evidence="1 2">
    <name type="scientific">Aspergillus terreus (strain NIH 2624 / FGSC A1156)</name>
    <dbReference type="NCBI Taxonomy" id="341663"/>
    <lineage>
        <taxon>Eukaryota</taxon>
        <taxon>Fungi</taxon>
        <taxon>Dikarya</taxon>
        <taxon>Ascomycota</taxon>
        <taxon>Pezizomycotina</taxon>
        <taxon>Eurotiomycetes</taxon>
        <taxon>Eurotiomycetidae</taxon>
        <taxon>Eurotiales</taxon>
        <taxon>Aspergillaceae</taxon>
        <taxon>Aspergillus</taxon>
        <taxon>Aspergillus subgen. Circumdati</taxon>
    </lineage>
</organism>
<dbReference type="eggNOG" id="ENOG502SFRS">
    <property type="taxonomic scope" value="Eukaryota"/>
</dbReference>
<accession>Q0D0T2</accession>
<dbReference type="HOGENOM" id="CLU_129960_0_0_1"/>
<dbReference type="Proteomes" id="UP000007963">
    <property type="component" value="Unassembled WGS sequence"/>
</dbReference>
<evidence type="ECO:0008006" key="3">
    <source>
        <dbReference type="Google" id="ProtNLM"/>
    </source>
</evidence>
<name>Q0D0T2_ASPTN</name>
<evidence type="ECO:0000313" key="2">
    <source>
        <dbReference type="Proteomes" id="UP000007963"/>
    </source>
</evidence>
<dbReference type="EMBL" id="CH476594">
    <property type="protein sequence ID" value="EAU39098.1"/>
    <property type="molecule type" value="Genomic_DNA"/>
</dbReference>
<dbReference type="GeneID" id="4355206"/>
<dbReference type="RefSeq" id="XP_001210538.1">
    <property type="nucleotide sequence ID" value="XM_001210538.1"/>
</dbReference>
<protein>
    <recommendedName>
        <fullName evidence="3">Velvet domain-containing protein</fullName>
    </recommendedName>
</protein>
<dbReference type="VEuPathDB" id="FungiDB:ATEG_00452"/>